<feature type="region of interest" description="Disordered" evidence="1">
    <location>
        <begin position="307"/>
        <end position="339"/>
    </location>
</feature>
<feature type="compositionally biased region" description="Polar residues" evidence="1">
    <location>
        <begin position="38"/>
        <end position="51"/>
    </location>
</feature>
<evidence type="ECO:0000313" key="3">
    <source>
        <dbReference type="Proteomes" id="UP000002630"/>
    </source>
</evidence>
<dbReference type="OrthoDB" id="10314559at2759"/>
<evidence type="ECO:0000256" key="1">
    <source>
        <dbReference type="SAM" id="MobiDB-lite"/>
    </source>
</evidence>
<gene>
    <name evidence="2" type="ORF">Esi_0198_0053</name>
</gene>
<evidence type="ECO:0000313" key="2">
    <source>
        <dbReference type="EMBL" id="CBN79347.1"/>
    </source>
</evidence>
<organism evidence="2 3">
    <name type="scientific">Ectocarpus siliculosus</name>
    <name type="common">Brown alga</name>
    <name type="synonym">Conferva siliculosa</name>
    <dbReference type="NCBI Taxonomy" id="2880"/>
    <lineage>
        <taxon>Eukaryota</taxon>
        <taxon>Sar</taxon>
        <taxon>Stramenopiles</taxon>
        <taxon>Ochrophyta</taxon>
        <taxon>PX clade</taxon>
        <taxon>Phaeophyceae</taxon>
        <taxon>Ectocarpales</taxon>
        <taxon>Ectocarpaceae</taxon>
        <taxon>Ectocarpus</taxon>
    </lineage>
</organism>
<name>D8LHR5_ECTSI</name>
<feature type="region of interest" description="Disordered" evidence="1">
    <location>
        <begin position="69"/>
        <end position="137"/>
    </location>
</feature>
<feature type="compositionally biased region" description="Low complexity" evidence="1">
    <location>
        <begin position="310"/>
        <end position="322"/>
    </location>
</feature>
<accession>D8LHR5</accession>
<keyword evidence="3" id="KW-1185">Reference proteome</keyword>
<protein>
    <submittedName>
        <fullName evidence="2">Uncharacterized protein</fullName>
    </submittedName>
</protein>
<sequence length="491" mass="51111">MATAQQGQLSAAEKKTIEFGLAVAILTSGPWAGECSSKRSSGTSGDPSSDQRASKQLRLWQGACLGGLAQVGSGTRRRPEGKRPHPATTRDDDRGIALAGGSCDNTSHGIGSTFPAELSHARRSQRGGPFPVTSGGCGSAAAVEPMGRLLTSGTGSDLRALGAVALSGCRSDGARAVRKEALEGIWHGDCSPSTVSLFVREMLEQVVLCGQCVGSGHTYRHVLDLMVSIVEEVAETASVVAAANANANTGPSQPHDWSGNDAASISRRIDVALAVSQAFDTTLVQLARGLRGGGICSITGTQGLQVNTTSGGSSHGGSSASAFTRRQRRRAMVAQPQSREATALAQAGRAGLFLDAYESVVAGLGNAFSHLELAEHSFGDDDGGDGGVDSLPPNGSPTGDRRSSPDELLLFTHLTGGQHLGTPNRPTTTVPERNMPANHGLGWDAEARRNAWTQTKLEVLAEATTLLSSFPMGQLRLQRVVSRVYEWARLA</sequence>
<dbReference type="EMBL" id="FN648373">
    <property type="protein sequence ID" value="CBN79347.1"/>
    <property type="molecule type" value="Genomic_DNA"/>
</dbReference>
<proteinExistence type="predicted"/>
<feature type="compositionally biased region" description="Basic and acidic residues" evidence="1">
    <location>
        <begin position="77"/>
        <end position="95"/>
    </location>
</feature>
<feature type="region of interest" description="Disordered" evidence="1">
    <location>
        <begin position="378"/>
        <end position="441"/>
    </location>
</feature>
<dbReference type="Proteomes" id="UP000002630">
    <property type="component" value="Linkage Group LG08"/>
</dbReference>
<dbReference type="InParanoid" id="D8LHR5"/>
<feature type="region of interest" description="Disordered" evidence="1">
    <location>
        <begin position="31"/>
        <end position="54"/>
    </location>
</feature>
<dbReference type="EMBL" id="FN649733">
    <property type="protein sequence ID" value="CBN79347.1"/>
    <property type="molecule type" value="Genomic_DNA"/>
</dbReference>
<dbReference type="AlphaFoldDB" id="D8LHR5"/>
<reference evidence="2 3" key="1">
    <citation type="journal article" date="2010" name="Nature">
        <title>The Ectocarpus genome and the independent evolution of multicellularity in brown algae.</title>
        <authorList>
            <person name="Cock J.M."/>
            <person name="Sterck L."/>
            <person name="Rouze P."/>
            <person name="Scornet D."/>
            <person name="Allen A.E."/>
            <person name="Amoutzias G."/>
            <person name="Anthouard V."/>
            <person name="Artiguenave F."/>
            <person name="Aury J.M."/>
            <person name="Badger J.H."/>
            <person name="Beszteri B."/>
            <person name="Billiau K."/>
            <person name="Bonnet E."/>
            <person name="Bothwell J.H."/>
            <person name="Bowler C."/>
            <person name="Boyen C."/>
            <person name="Brownlee C."/>
            <person name="Carrano C.J."/>
            <person name="Charrier B."/>
            <person name="Cho G.Y."/>
            <person name="Coelho S.M."/>
            <person name="Collen J."/>
            <person name="Corre E."/>
            <person name="Da Silva C."/>
            <person name="Delage L."/>
            <person name="Delaroque N."/>
            <person name="Dittami S.M."/>
            <person name="Doulbeau S."/>
            <person name="Elias M."/>
            <person name="Farnham G."/>
            <person name="Gachon C.M."/>
            <person name="Gschloessl B."/>
            <person name="Heesch S."/>
            <person name="Jabbari K."/>
            <person name="Jubin C."/>
            <person name="Kawai H."/>
            <person name="Kimura K."/>
            <person name="Kloareg B."/>
            <person name="Kupper F.C."/>
            <person name="Lang D."/>
            <person name="Le Bail A."/>
            <person name="Leblanc C."/>
            <person name="Lerouge P."/>
            <person name="Lohr M."/>
            <person name="Lopez P.J."/>
            <person name="Martens C."/>
            <person name="Maumus F."/>
            <person name="Michel G."/>
            <person name="Miranda-Saavedra D."/>
            <person name="Morales J."/>
            <person name="Moreau H."/>
            <person name="Motomura T."/>
            <person name="Nagasato C."/>
            <person name="Napoli C.A."/>
            <person name="Nelson D.R."/>
            <person name="Nyvall-Collen P."/>
            <person name="Peters A.F."/>
            <person name="Pommier C."/>
            <person name="Potin P."/>
            <person name="Poulain J."/>
            <person name="Quesneville H."/>
            <person name="Read B."/>
            <person name="Rensing S.A."/>
            <person name="Ritter A."/>
            <person name="Rousvoal S."/>
            <person name="Samanta M."/>
            <person name="Samson G."/>
            <person name="Schroeder D.C."/>
            <person name="Segurens B."/>
            <person name="Strittmatter M."/>
            <person name="Tonon T."/>
            <person name="Tregear J.W."/>
            <person name="Valentin K."/>
            <person name="von Dassow P."/>
            <person name="Yamagishi T."/>
            <person name="Van de Peer Y."/>
            <person name="Wincker P."/>
        </authorList>
    </citation>
    <scope>NUCLEOTIDE SEQUENCE [LARGE SCALE GENOMIC DNA]</scope>
    <source>
        <strain evidence="3">Ec32 / CCAP1310/4</strain>
    </source>
</reference>